<dbReference type="RefSeq" id="WP_289724756.1">
    <property type="nucleotide sequence ID" value="NZ_JAUDUY010000003.1"/>
</dbReference>
<protein>
    <submittedName>
        <fullName evidence="1">RidA family protein</fullName>
    </submittedName>
</protein>
<accession>A0ABT7WEQ1</accession>
<sequence>MEHTTPEKRLQALGLKLPPAPPPAGLYKPIRVTDGYLYVSGQAPMKADGSYICGRAGIDIDREAAKAAARQVGLTMLSTIRTHFGPLDTLDYLVKSLGMVNGSPDFHDYPYVINGYSELMAEVFGPEKGVGARSAVGMFLPGNVAVEIEAIFKLHSN</sequence>
<evidence type="ECO:0000313" key="2">
    <source>
        <dbReference type="Proteomes" id="UP001174839"/>
    </source>
</evidence>
<dbReference type="EMBL" id="JAUDUY010000003">
    <property type="protein sequence ID" value="MDM9631399.1"/>
    <property type="molecule type" value="Genomic_DNA"/>
</dbReference>
<comment type="caution">
    <text evidence="1">The sequence shown here is derived from an EMBL/GenBank/DDBJ whole genome shotgun (WGS) entry which is preliminary data.</text>
</comment>
<dbReference type="SUPFAM" id="SSF55298">
    <property type="entry name" value="YjgF-like"/>
    <property type="match status" value="1"/>
</dbReference>
<dbReference type="PANTHER" id="PTHR43760:SF1">
    <property type="entry name" value="ENDORIBONUCLEASE L-PSP_CHORISMATE MUTASE-LIKE DOMAIN-CONTAINING PROTEIN"/>
    <property type="match status" value="1"/>
</dbReference>
<proteinExistence type="predicted"/>
<dbReference type="PANTHER" id="PTHR43760">
    <property type="entry name" value="ENDORIBONUCLEASE-RELATED"/>
    <property type="match status" value="1"/>
</dbReference>
<reference evidence="1" key="1">
    <citation type="submission" date="2023-06" db="EMBL/GenBank/DDBJ databases">
        <title>Robiginitalea aurantiacus sp. nov. and Algoriphagus sediminis sp. nov., isolated from coastal sediment.</title>
        <authorList>
            <person name="Zhou Z.Y."/>
            <person name="An J."/>
            <person name="Jia Y.W."/>
            <person name="Du Z.J."/>
        </authorList>
    </citation>
    <scope>NUCLEOTIDE SEQUENCE</scope>
    <source>
        <strain evidence="1">M39</strain>
    </source>
</reference>
<dbReference type="InterPro" id="IPR013813">
    <property type="entry name" value="Endoribo_LPSP/chorism_mut-like"/>
</dbReference>
<dbReference type="CDD" id="cd02199">
    <property type="entry name" value="YjgF_YER057c_UK114_like_1"/>
    <property type="match status" value="1"/>
</dbReference>
<gene>
    <name evidence="1" type="ORF">QU605_07950</name>
</gene>
<organism evidence="1 2">
    <name type="scientific">Robiginitalea aurantiaca</name>
    <dbReference type="NCBI Taxonomy" id="3056915"/>
    <lineage>
        <taxon>Bacteria</taxon>
        <taxon>Pseudomonadati</taxon>
        <taxon>Bacteroidota</taxon>
        <taxon>Flavobacteriia</taxon>
        <taxon>Flavobacteriales</taxon>
        <taxon>Flavobacteriaceae</taxon>
        <taxon>Robiginitalea</taxon>
    </lineage>
</organism>
<dbReference type="Gene3D" id="3.30.1330.40">
    <property type="entry name" value="RutC-like"/>
    <property type="match status" value="1"/>
</dbReference>
<keyword evidence="2" id="KW-1185">Reference proteome</keyword>
<dbReference type="Proteomes" id="UP001174839">
    <property type="component" value="Unassembled WGS sequence"/>
</dbReference>
<dbReference type="InterPro" id="IPR035959">
    <property type="entry name" value="RutC-like_sf"/>
</dbReference>
<evidence type="ECO:0000313" key="1">
    <source>
        <dbReference type="EMBL" id="MDM9631399.1"/>
    </source>
</evidence>
<name>A0ABT7WEQ1_9FLAO</name>